<evidence type="ECO:0000256" key="8">
    <source>
        <dbReference type="ARBA" id="ARBA00022884"/>
    </source>
</evidence>
<keyword evidence="7 11" id="KW-0067">ATP-binding</keyword>
<feature type="region of interest" description="Disordered" evidence="13">
    <location>
        <begin position="685"/>
        <end position="793"/>
    </location>
</feature>
<proteinExistence type="inferred from homology"/>
<evidence type="ECO:0000256" key="4">
    <source>
        <dbReference type="ARBA" id="ARBA00022741"/>
    </source>
</evidence>
<keyword evidence="9" id="KW-0539">Nucleus</keyword>
<keyword evidence="18" id="KW-1185">Reference proteome</keyword>
<dbReference type="PANTHER" id="PTHR24031">
    <property type="entry name" value="RNA HELICASE"/>
    <property type="match status" value="1"/>
</dbReference>
<keyword evidence="5 11" id="KW-0378">Hydrolase</keyword>
<dbReference type="GO" id="GO:0005524">
    <property type="term" value="F:ATP binding"/>
    <property type="evidence" value="ECO:0007669"/>
    <property type="project" value="UniProtKB-UniRule"/>
</dbReference>
<comment type="domain">
    <text evidence="12">The Q motif is unique to and characteristic of the DEAD box family of RNA helicases and controls ATP binding and hydrolysis.</text>
</comment>
<feature type="domain" description="Helicase C-terminal" evidence="15">
    <location>
        <begin position="288"/>
        <end position="435"/>
    </location>
</feature>
<gene>
    <name evidence="17" type="ORF">HANVADRAFT_53005</name>
</gene>
<dbReference type="PROSITE" id="PS00039">
    <property type="entry name" value="DEAD_ATP_HELICASE"/>
    <property type="match status" value="1"/>
</dbReference>
<evidence type="ECO:0000256" key="1">
    <source>
        <dbReference type="ARBA" id="ARBA00004604"/>
    </source>
</evidence>
<dbReference type="PROSITE" id="PS51192">
    <property type="entry name" value="HELICASE_ATP_BIND_1"/>
    <property type="match status" value="1"/>
</dbReference>
<dbReference type="AlphaFoldDB" id="A0A1B7TCU7"/>
<sequence>MAKKLRKSNQERKEGKQTELEQIQALNTRIEEWDIKPNSSMTLQAKNFRDLPLSSNIIKGLSDNGFTKMTAIQQHSIPVSLQNWDIMASAQTGSGKTLAFLIPILEKLYKLQWSEYDGLGALVISPTRELAMQTYEVLLKIGKKYNLAAGLVIGGKDLKFEVERIYKMNILVCTPGRLLQHMDQSAGFDVSNLQMLVLDEADRCLDMGFKKSLDAIISNLPSERQTLLFSATQSQSLESLARLSLTNYKTVEDPTLRNIVSSIKDKDNKTTTPATLQQSYVTVTLPKKLDMLYSFMKTHLKTKMIVFMSSSKQVHFVYETLRKLQPGISLLHLHGRQKQTYRTDVLDKFSKSQHAILFATDVVARGIDFPAVDWVIQVDCPEDVDTYIHRAGRSARNGKNGKNLLILTPSEEEGMLKRLANRDIEPKKLNIKESKMRSITNNLQSLLFQDPELKYLAQKAFISYVKSIYIQKDKEVFKFDELPSEEFAQSLGLPGAPKIKFKGMKSFEKAKELKNTSRQLLLLKNADENGDILTKKDKQVKTKIDKMFERKNQTVLSEHYLNLTQPASKKSADKADGEDEDEEDDFMTVKRKDHELIEEDLPELLIPTSKRAQKKALSKKQILLNQGSSKKLIFDDEGNAKPAYEVLGEEEFAKDGDLETQLEKYINKENENMKLADADDKQLVKAKKLEKKRKRQEKERMETESGYYSKENAEEEEVEDYDEDEIRYVAGTGDLDEDMVSEDESEKRPRKKVKYSRTDDSDSENVSENNVIQVENPETLEDLESLTAKLLQG</sequence>
<evidence type="ECO:0000256" key="11">
    <source>
        <dbReference type="RuleBase" id="RU000492"/>
    </source>
</evidence>
<dbReference type="GO" id="GO:0003724">
    <property type="term" value="F:RNA helicase activity"/>
    <property type="evidence" value="ECO:0007669"/>
    <property type="project" value="UniProtKB-EC"/>
</dbReference>
<evidence type="ECO:0000256" key="13">
    <source>
        <dbReference type="SAM" id="MobiDB-lite"/>
    </source>
</evidence>
<evidence type="ECO:0000313" key="17">
    <source>
        <dbReference type="EMBL" id="OBA26538.1"/>
    </source>
</evidence>
<evidence type="ECO:0000256" key="10">
    <source>
        <dbReference type="PROSITE-ProRule" id="PRU00552"/>
    </source>
</evidence>
<keyword evidence="8 12" id="KW-0694">RNA-binding</keyword>
<organism evidence="17 18">
    <name type="scientific">Hanseniaspora valbyensis NRRL Y-1626</name>
    <dbReference type="NCBI Taxonomy" id="766949"/>
    <lineage>
        <taxon>Eukaryota</taxon>
        <taxon>Fungi</taxon>
        <taxon>Dikarya</taxon>
        <taxon>Ascomycota</taxon>
        <taxon>Saccharomycotina</taxon>
        <taxon>Saccharomycetes</taxon>
        <taxon>Saccharomycodales</taxon>
        <taxon>Saccharomycodaceae</taxon>
        <taxon>Hanseniaspora</taxon>
    </lineage>
</organism>
<dbReference type="CDD" id="cd17941">
    <property type="entry name" value="DEADc_DDX10"/>
    <property type="match status" value="1"/>
</dbReference>
<feature type="compositionally biased region" description="Basic residues" evidence="13">
    <location>
        <begin position="685"/>
        <end position="695"/>
    </location>
</feature>
<dbReference type="InterPro" id="IPR001650">
    <property type="entry name" value="Helicase_C-like"/>
</dbReference>
<dbReference type="SMART" id="SM00490">
    <property type="entry name" value="HELICc"/>
    <property type="match status" value="1"/>
</dbReference>
<dbReference type="EMBL" id="LXPE01000016">
    <property type="protein sequence ID" value="OBA26538.1"/>
    <property type="molecule type" value="Genomic_DNA"/>
</dbReference>
<keyword evidence="2" id="KW-0690">Ribosome biogenesis</keyword>
<dbReference type="Proteomes" id="UP000092321">
    <property type="component" value="Unassembled WGS sequence"/>
</dbReference>
<dbReference type="PROSITE" id="PS51195">
    <property type="entry name" value="Q_MOTIF"/>
    <property type="match status" value="1"/>
</dbReference>
<evidence type="ECO:0000256" key="3">
    <source>
        <dbReference type="ARBA" id="ARBA00022552"/>
    </source>
</evidence>
<comment type="caution">
    <text evidence="17">The sequence shown here is derived from an EMBL/GenBank/DDBJ whole genome shotgun (WGS) entry which is preliminary data.</text>
</comment>
<dbReference type="GO" id="GO:0005730">
    <property type="term" value="C:nucleolus"/>
    <property type="evidence" value="ECO:0007669"/>
    <property type="project" value="UniProtKB-SubCell"/>
</dbReference>
<evidence type="ECO:0000256" key="5">
    <source>
        <dbReference type="ARBA" id="ARBA00022801"/>
    </source>
</evidence>
<comment type="similarity">
    <text evidence="11">Belongs to the DEAD box helicase family.</text>
</comment>
<name>A0A1B7TCU7_9ASCO</name>
<protein>
    <recommendedName>
        <fullName evidence="12">ATP-dependent RNA helicase</fullName>
        <ecNumber evidence="12">3.6.4.13</ecNumber>
    </recommendedName>
</protein>
<evidence type="ECO:0000256" key="7">
    <source>
        <dbReference type="ARBA" id="ARBA00022840"/>
    </source>
</evidence>
<dbReference type="Pfam" id="PF00271">
    <property type="entry name" value="Helicase_C"/>
    <property type="match status" value="1"/>
</dbReference>
<dbReference type="SUPFAM" id="SSF52540">
    <property type="entry name" value="P-loop containing nucleoside triphosphate hydrolases"/>
    <property type="match status" value="1"/>
</dbReference>
<dbReference type="InterPro" id="IPR014014">
    <property type="entry name" value="RNA_helicase_DEAD_Q_motif"/>
</dbReference>
<dbReference type="PROSITE" id="PS51194">
    <property type="entry name" value="HELICASE_CTER"/>
    <property type="match status" value="1"/>
</dbReference>
<dbReference type="GO" id="GO:0016887">
    <property type="term" value="F:ATP hydrolysis activity"/>
    <property type="evidence" value="ECO:0007669"/>
    <property type="project" value="RHEA"/>
</dbReference>
<dbReference type="SMART" id="SM00487">
    <property type="entry name" value="DEXDc"/>
    <property type="match status" value="1"/>
</dbReference>
<evidence type="ECO:0000259" key="15">
    <source>
        <dbReference type="PROSITE" id="PS51194"/>
    </source>
</evidence>
<dbReference type="GO" id="GO:0006364">
    <property type="term" value="P:rRNA processing"/>
    <property type="evidence" value="ECO:0007669"/>
    <property type="project" value="UniProtKB-KW"/>
</dbReference>
<dbReference type="Gene3D" id="3.40.50.300">
    <property type="entry name" value="P-loop containing nucleotide triphosphate hydrolases"/>
    <property type="match status" value="2"/>
</dbReference>
<evidence type="ECO:0000256" key="9">
    <source>
        <dbReference type="ARBA" id="ARBA00023242"/>
    </source>
</evidence>
<dbReference type="CDD" id="cd18787">
    <property type="entry name" value="SF2_C_DEAD"/>
    <property type="match status" value="1"/>
</dbReference>
<dbReference type="OrthoDB" id="10259640at2759"/>
<keyword evidence="4 11" id="KW-0547">Nucleotide-binding</keyword>
<comment type="function">
    <text evidence="12">RNA helicase.</text>
</comment>
<accession>A0A1B7TCU7</accession>
<dbReference type="Pfam" id="PF00270">
    <property type="entry name" value="DEAD"/>
    <property type="match status" value="1"/>
</dbReference>
<comment type="catalytic activity">
    <reaction evidence="12">
        <text>ATP + H2O = ADP + phosphate + H(+)</text>
        <dbReference type="Rhea" id="RHEA:13065"/>
        <dbReference type="ChEBI" id="CHEBI:15377"/>
        <dbReference type="ChEBI" id="CHEBI:15378"/>
        <dbReference type="ChEBI" id="CHEBI:30616"/>
        <dbReference type="ChEBI" id="CHEBI:43474"/>
        <dbReference type="ChEBI" id="CHEBI:456216"/>
        <dbReference type="EC" id="3.6.4.13"/>
    </reaction>
</comment>
<feature type="compositionally biased region" description="Acidic residues" evidence="13">
    <location>
        <begin position="734"/>
        <end position="744"/>
    </location>
</feature>
<evidence type="ECO:0000259" key="16">
    <source>
        <dbReference type="PROSITE" id="PS51195"/>
    </source>
</evidence>
<dbReference type="InterPro" id="IPR000629">
    <property type="entry name" value="RNA-helicase_DEAD-box_CS"/>
</dbReference>
<feature type="compositionally biased region" description="Acidic residues" evidence="13">
    <location>
        <begin position="713"/>
        <end position="725"/>
    </location>
</feature>
<dbReference type="InterPro" id="IPR011545">
    <property type="entry name" value="DEAD/DEAH_box_helicase_dom"/>
</dbReference>
<dbReference type="InterPro" id="IPR014001">
    <property type="entry name" value="Helicase_ATP-bd"/>
</dbReference>
<dbReference type="GO" id="GO:0003723">
    <property type="term" value="F:RNA binding"/>
    <property type="evidence" value="ECO:0007669"/>
    <property type="project" value="UniProtKB-UniRule"/>
</dbReference>
<dbReference type="EC" id="3.6.4.13" evidence="12"/>
<dbReference type="SMART" id="SM01178">
    <property type="entry name" value="DUF4217"/>
    <property type="match status" value="1"/>
</dbReference>
<feature type="domain" description="Helicase ATP-binding" evidence="14">
    <location>
        <begin position="77"/>
        <end position="251"/>
    </location>
</feature>
<comment type="subcellular location">
    <subcellularLocation>
        <location evidence="1">Nucleus</location>
        <location evidence="1">Nucleolus</location>
    </subcellularLocation>
</comment>
<feature type="domain" description="DEAD-box RNA helicase Q" evidence="16">
    <location>
        <begin position="46"/>
        <end position="74"/>
    </location>
</feature>
<dbReference type="InterPro" id="IPR025313">
    <property type="entry name" value="SPB4-like_CTE"/>
</dbReference>
<evidence type="ECO:0000256" key="12">
    <source>
        <dbReference type="RuleBase" id="RU365068"/>
    </source>
</evidence>
<keyword evidence="3" id="KW-0698">rRNA processing</keyword>
<evidence type="ECO:0000256" key="2">
    <source>
        <dbReference type="ARBA" id="ARBA00022517"/>
    </source>
</evidence>
<dbReference type="Pfam" id="PF13959">
    <property type="entry name" value="CTE_SPB4"/>
    <property type="match status" value="1"/>
</dbReference>
<evidence type="ECO:0000256" key="6">
    <source>
        <dbReference type="ARBA" id="ARBA00022806"/>
    </source>
</evidence>
<dbReference type="InterPro" id="IPR027417">
    <property type="entry name" value="P-loop_NTPase"/>
</dbReference>
<keyword evidence="6 11" id="KW-0347">Helicase</keyword>
<evidence type="ECO:0000259" key="14">
    <source>
        <dbReference type="PROSITE" id="PS51192"/>
    </source>
</evidence>
<reference evidence="18" key="1">
    <citation type="journal article" date="2016" name="Proc. Natl. Acad. Sci. U.S.A.">
        <title>Comparative genomics of biotechnologically important yeasts.</title>
        <authorList>
            <person name="Riley R."/>
            <person name="Haridas S."/>
            <person name="Wolfe K.H."/>
            <person name="Lopes M.R."/>
            <person name="Hittinger C.T."/>
            <person name="Goeker M."/>
            <person name="Salamov A.A."/>
            <person name="Wisecaver J.H."/>
            <person name="Long T.M."/>
            <person name="Calvey C.H."/>
            <person name="Aerts A.L."/>
            <person name="Barry K.W."/>
            <person name="Choi C."/>
            <person name="Clum A."/>
            <person name="Coughlan A.Y."/>
            <person name="Deshpande S."/>
            <person name="Douglass A.P."/>
            <person name="Hanson S.J."/>
            <person name="Klenk H.-P."/>
            <person name="LaButti K.M."/>
            <person name="Lapidus A."/>
            <person name="Lindquist E.A."/>
            <person name="Lipzen A.M."/>
            <person name="Meier-Kolthoff J.P."/>
            <person name="Ohm R.A."/>
            <person name="Otillar R.P."/>
            <person name="Pangilinan J.L."/>
            <person name="Peng Y."/>
            <person name="Rokas A."/>
            <person name="Rosa C.A."/>
            <person name="Scheuner C."/>
            <person name="Sibirny A.A."/>
            <person name="Slot J.C."/>
            <person name="Stielow J.B."/>
            <person name="Sun H."/>
            <person name="Kurtzman C.P."/>
            <person name="Blackwell M."/>
            <person name="Grigoriev I.V."/>
            <person name="Jeffries T.W."/>
        </authorList>
    </citation>
    <scope>NUCLEOTIDE SEQUENCE [LARGE SCALE GENOMIC DNA]</scope>
    <source>
        <strain evidence="18">NRRL Y-1626</strain>
    </source>
</reference>
<feature type="short sequence motif" description="Q motif" evidence="10">
    <location>
        <begin position="46"/>
        <end position="74"/>
    </location>
</feature>
<feature type="compositionally biased region" description="Polar residues" evidence="13">
    <location>
        <begin position="764"/>
        <end position="773"/>
    </location>
</feature>
<evidence type="ECO:0000313" key="18">
    <source>
        <dbReference type="Proteomes" id="UP000092321"/>
    </source>
</evidence>